<proteinExistence type="predicted"/>
<keyword evidence="1" id="KW-0732">Signal</keyword>
<dbReference type="PANTHER" id="PTHR47170:SF2">
    <property type="entry name" value="MALONYL-COA:ACP TRANSACYLASE (MAT) DOMAIN-CONTAINING PROTEIN"/>
    <property type="match status" value="1"/>
</dbReference>
<name>A0A7J7IQG3_9RHOD</name>
<dbReference type="PRINTS" id="PR01483">
    <property type="entry name" value="FASYNTHASE"/>
</dbReference>
<dbReference type="InterPro" id="IPR016035">
    <property type="entry name" value="Acyl_Trfase/lysoPLipase"/>
</dbReference>
<dbReference type="OrthoDB" id="541883at2759"/>
<dbReference type="Pfam" id="PF00698">
    <property type="entry name" value="Acyl_transf_1"/>
    <property type="match status" value="1"/>
</dbReference>
<dbReference type="EMBL" id="VWRR01000001">
    <property type="protein sequence ID" value="KAF6005352.1"/>
    <property type="molecule type" value="Genomic_DNA"/>
</dbReference>
<sequence>MPHLRAILAFAHPTLGVVAGDRAPAAALSTKRTGPTYSARQWLVKVGGAFSLRRQTENINESRNLRQNVGRKPLSMAEGDPVVVLCPGQGAQTVGQGRAWYDTSSAARGLIQRADRYLGRARLPNGQSLIDIMFNGPKHVLDRTDVAQPAIFVTSLACWAGLEQFELAPGMRSPPSYTAATAGLSLGEYTALVLAGALDFEAALELVTIRGDAMQQAADSTEGTMVALLGAS</sequence>
<dbReference type="SUPFAM" id="SSF52151">
    <property type="entry name" value="FabD/lysophospholipase-like"/>
    <property type="match status" value="1"/>
</dbReference>
<dbReference type="InterPro" id="IPR052760">
    <property type="entry name" value="Mitochondrial_malonyltrans"/>
</dbReference>
<dbReference type="PANTHER" id="PTHR47170">
    <property type="entry name" value="MALONYL-COA ACP TRANSACYLASE, ACP-BINDING"/>
    <property type="match status" value="1"/>
</dbReference>
<reference evidence="3 4" key="1">
    <citation type="journal article" date="2020" name="J. Phycol.">
        <title>Comparative genome analysis reveals Cyanidiococcus gen. nov., a new extremophilic red algal genus sister to Cyanidioschyzon (Cyanidioschyzonaceae, Rhodophyta).</title>
        <authorList>
            <person name="Liu S.-L."/>
            <person name="Chiang Y.-R."/>
            <person name="Yoon H.S."/>
            <person name="Fu H.-Y."/>
        </authorList>
    </citation>
    <scope>NUCLEOTIDE SEQUENCE [LARGE SCALE GENOMIC DNA]</scope>
    <source>
        <strain evidence="3 4">THAL066</strain>
    </source>
</reference>
<dbReference type="Gene3D" id="3.30.70.250">
    <property type="entry name" value="Malonyl-CoA ACP transacylase, ACP-binding"/>
    <property type="match status" value="1"/>
</dbReference>
<evidence type="ECO:0000256" key="1">
    <source>
        <dbReference type="SAM" id="SignalP"/>
    </source>
</evidence>
<keyword evidence="4" id="KW-1185">Reference proteome</keyword>
<accession>A0A7J7IQG3</accession>
<dbReference type="AlphaFoldDB" id="A0A7J7IQG3"/>
<dbReference type="GO" id="GO:0004312">
    <property type="term" value="F:fatty acid synthase activity"/>
    <property type="evidence" value="ECO:0007669"/>
    <property type="project" value="InterPro"/>
</dbReference>
<feature type="signal peptide" evidence="1">
    <location>
        <begin position="1"/>
        <end position="16"/>
    </location>
</feature>
<dbReference type="Proteomes" id="UP000530660">
    <property type="component" value="Unassembled WGS sequence"/>
</dbReference>
<dbReference type="GO" id="GO:0006633">
    <property type="term" value="P:fatty acid biosynthetic process"/>
    <property type="evidence" value="ECO:0007669"/>
    <property type="project" value="InterPro"/>
</dbReference>
<dbReference type="InterPro" id="IPR001227">
    <property type="entry name" value="Ac_transferase_dom_sf"/>
</dbReference>
<dbReference type="Gene3D" id="3.40.366.10">
    <property type="entry name" value="Malonyl-Coenzyme A Acyl Carrier Protein, domain 2"/>
    <property type="match status" value="1"/>
</dbReference>
<organism evidence="3 4">
    <name type="scientific">Cyanidiococcus yangmingshanensis</name>
    <dbReference type="NCBI Taxonomy" id="2690220"/>
    <lineage>
        <taxon>Eukaryota</taxon>
        <taxon>Rhodophyta</taxon>
        <taxon>Bangiophyceae</taxon>
        <taxon>Cyanidiales</taxon>
        <taxon>Cyanidiaceae</taxon>
        <taxon>Cyanidiococcus</taxon>
    </lineage>
</organism>
<evidence type="ECO:0000259" key="2">
    <source>
        <dbReference type="Pfam" id="PF00698"/>
    </source>
</evidence>
<dbReference type="InterPro" id="IPR014043">
    <property type="entry name" value="Acyl_transferase_dom"/>
</dbReference>
<evidence type="ECO:0000313" key="4">
    <source>
        <dbReference type="Proteomes" id="UP000530660"/>
    </source>
</evidence>
<evidence type="ECO:0000313" key="3">
    <source>
        <dbReference type="EMBL" id="KAF6005352.1"/>
    </source>
</evidence>
<dbReference type="InterPro" id="IPR003965">
    <property type="entry name" value="Fatty_acid_synthase"/>
</dbReference>
<gene>
    <name evidence="3" type="ORF">F1559_004626</name>
</gene>
<protein>
    <recommendedName>
        <fullName evidence="2">Malonyl-CoA:ACP transacylase (MAT) domain-containing protein</fullName>
    </recommendedName>
</protein>
<feature type="chain" id="PRO_5029829609" description="Malonyl-CoA:ACP transacylase (MAT) domain-containing protein" evidence="1">
    <location>
        <begin position="17"/>
        <end position="232"/>
    </location>
</feature>
<dbReference type="GO" id="GO:0005835">
    <property type="term" value="C:fatty acid synthase complex"/>
    <property type="evidence" value="ECO:0007669"/>
    <property type="project" value="InterPro"/>
</dbReference>
<comment type="caution">
    <text evidence="3">The sequence shown here is derived from an EMBL/GenBank/DDBJ whole genome shotgun (WGS) entry which is preliminary data.</text>
</comment>
<feature type="domain" description="Malonyl-CoA:ACP transacylase (MAT)" evidence="2">
    <location>
        <begin position="85"/>
        <end position="227"/>
    </location>
</feature>